<keyword evidence="10" id="KW-1185">Reference proteome</keyword>
<sequence length="265" mass="28855">MTLLGRTRTAVSIARSAADAIRRADTPRLPRLKRNVADLQTATDRAVEELIRRQLSTAFPGEAIIGEETVGPSEHDWTTPAWLVDPIDGTTNYFRGLPAYAVNLAFWDGTRVALGVIADVPRRRIYAAERGRGAWRGRRRLRVASTSSLERACLSTGFPPDMSDPERNNLEPFVRVVPLVRSMRRLGCAGLDMAAVATGTTDGYWELSAGPWDWAAGAVLVEEAGGRVTARDGTPWHPADGEAVATNARIHEELLTCLRARATAG</sequence>
<protein>
    <recommendedName>
        <fullName evidence="8">Inositol-1-monophosphatase</fullName>
        <ecNumber evidence="8">3.1.3.25</ecNumber>
    </recommendedName>
</protein>
<dbReference type="GO" id="GO:0008934">
    <property type="term" value="F:inositol monophosphate 1-phosphatase activity"/>
    <property type="evidence" value="ECO:0007669"/>
    <property type="project" value="InterPro"/>
</dbReference>
<dbReference type="PROSITE" id="PS00630">
    <property type="entry name" value="IMP_2"/>
    <property type="match status" value="1"/>
</dbReference>
<evidence type="ECO:0000313" key="10">
    <source>
        <dbReference type="Proteomes" id="UP000291469"/>
    </source>
</evidence>
<dbReference type="PANTHER" id="PTHR20854">
    <property type="entry name" value="INOSITOL MONOPHOSPHATASE"/>
    <property type="match status" value="1"/>
</dbReference>
<dbReference type="PANTHER" id="PTHR20854:SF4">
    <property type="entry name" value="INOSITOL-1-MONOPHOSPHATASE-RELATED"/>
    <property type="match status" value="1"/>
</dbReference>
<dbReference type="RefSeq" id="WP_131155874.1">
    <property type="nucleotide sequence ID" value="NZ_CP036402.1"/>
</dbReference>
<feature type="binding site" evidence="7">
    <location>
        <position position="88"/>
    </location>
    <ligand>
        <name>Mg(2+)</name>
        <dbReference type="ChEBI" id="CHEBI:18420"/>
        <label>1</label>
        <note>catalytic</note>
    </ligand>
</feature>
<evidence type="ECO:0000256" key="2">
    <source>
        <dbReference type="ARBA" id="ARBA00001946"/>
    </source>
</evidence>
<dbReference type="Proteomes" id="UP000291469">
    <property type="component" value="Chromosome"/>
</dbReference>
<dbReference type="Gene3D" id="3.30.540.10">
    <property type="entry name" value="Fructose-1,6-Bisphosphatase, subunit A, domain 1"/>
    <property type="match status" value="1"/>
</dbReference>
<evidence type="ECO:0000256" key="4">
    <source>
        <dbReference type="ARBA" id="ARBA00022723"/>
    </source>
</evidence>
<dbReference type="InterPro" id="IPR033942">
    <property type="entry name" value="IMPase"/>
</dbReference>
<feature type="binding site" evidence="7">
    <location>
        <position position="67"/>
    </location>
    <ligand>
        <name>Mg(2+)</name>
        <dbReference type="ChEBI" id="CHEBI:18420"/>
        <label>1</label>
        <note>catalytic</note>
    </ligand>
</feature>
<dbReference type="EMBL" id="CP036402">
    <property type="protein sequence ID" value="QBI20881.1"/>
    <property type="molecule type" value="Genomic_DNA"/>
</dbReference>
<evidence type="ECO:0000313" key="9">
    <source>
        <dbReference type="EMBL" id="QBI20881.1"/>
    </source>
</evidence>
<dbReference type="GO" id="GO:0046854">
    <property type="term" value="P:phosphatidylinositol phosphate biosynthetic process"/>
    <property type="evidence" value="ECO:0007669"/>
    <property type="project" value="InterPro"/>
</dbReference>
<dbReference type="KEGG" id="erz:ER308_15745"/>
<feature type="binding site" evidence="7">
    <location>
        <position position="213"/>
    </location>
    <ligand>
        <name>Mg(2+)</name>
        <dbReference type="ChEBI" id="CHEBI:18420"/>
        <label>1</label>
        <note>catalytic</note>
    </ligand>
</feature>
<evidence type="ECO:0000256" key="3">
    <source>
        <dbReference type="ARBA" id="ARBA00009759"/>
    </source>
</evidence>
<dbReference type="InterPro" id="IPR000760">
    <property type="entry name" value="Inositol_monophosphatase-like"/>
</dbReference>
<name>A0A411YIB0_9ACTN</name>
<dbReference type="PRINTS" id="PR00377">
    <property type="entry name" value="IMPHPHTASES"/>
</dbReference>
<dbReference type="OrthoDB" id="9785695at2"/>
<dbReference type="GO" id="GO:0007165">
    <property type="term" value="P:signal transduction"/>
    <property type="evidence" value="ECO:0007669"/>
    <property type="project" value="TreeGrafter"/>
</dbReference>
<keyword evidence="5 8" id="KW-0378">Hydrolase</keyword>
<dbReference type="InterPro" id="IPR020583">
    <property type="entry name" value="Inositol_monoP_metal-BS"/>
</dbReference>
<evidence type="ECO:0000256" key="1">
    <source>
        <dbReference type="ARBA" id="ARBA00001033"/>
    </source>
</evidence>
<comment type="cofactor">
    <cofactor evidence="2 7 8">
        <name>Mg(2+)</name>
        <dbReference type="ChEBI" id="CHEBI:18420"/>
    </cofactor>
</comment>
<keyword evidence="4 7" id="KW-0479">Metal-binding</keyword>
<dbReference type="Pfam" id="PF00459">
    <property type="entry name" value="Inositol_P"/>
    <property type="match status" value="1"/>
</dbReference>
<feature type="binding site" evidence="7">
    <location>
        <position position="87"/>
    </location>
    <ligand>
        <name>Mg(2+)</name>
        <dbReference type="ChEBI" id="CHEBI:18420"/>
        <label>1</label>
        <note>catalytic</note>
    </ligand>
</feature>
<dbReference type="Gene3D" id="3.40.190.80">
    <property type="match status" value="1"/>
</dbReference>
<dbReference type="GO" id="GO:0006020">
    <property type="term" value="P:inositol metabolic process"/>
    <property type="evidence" value="ECO:0007669"/>
    <property type="project" value="TreeGrafter"/>
</dbReference>
<dbReference type="InterPro" id="IPR020550">
    <property type="entry name" value="Inositol_monophosphatase_CS"/>
</dbReference>
<evidence type="ECO:0000256" key="5">
    <source>
        <dbReference type="ARBA" id="ARBA00022801"/>
    </source>
</evidence>
<keyword evidence="6 7" id="KW-0460">Magnesium</keyword>
<accession>A0A411YIB0</accession>
<dbReference type="SUPFAM" id="SSF56655">
    <property type="entry name" value="Carbohydrate phosphatase"/>
    <property type="match status" value="1"/>
</dbReference>
<dbReference type="GO" id="GO:0046872">
    <property type="term" value="F:metal ion binding"/>
    <property type="evidence" value="ECO:0007669"/>
    <property type="project" value="UniProtKB-KW"/>
</dbReference>
<evidence type="ECO:0000256" key="7">
    <source>
        <dbReference type="PIRSR" id="PIRSR600760-2"/>
    </source>
</evidence>
<comment type="catalytic activity">
    <reaction evidence="1 8">
        <text>a myo-inositol phosphate + H2O = myo-inositol + phosphate</text>
        <dbReference type="Rhea" id="RHEA:24056"/>
        <dbReference type="ChEBI" id="CHEBI:15377"/>
        <dbReference type="ChEBI" id="CHEBI:17268"/>
        <dbReference type="ChEBI" id="CHEBI:43474"/>
        <dbReference type="ChEBI" id="CHEBI:84139"/>
        <dbReference type="EC" id="3.1.3.25"/>
    </reaction>
</comment>
<feature type="binding site" evidence="7">
    <location>
        <position position="85"/>
    </location>
    <ligand>
        <name>Mg(2+)</name>
        <dbReference type="ChEBI" id="CHEBI:18420"/>
        <label>1</label>
        <note>catalytic</note>
    </ligand>
</feature>
<reference evidence="9 10" key="1">
    <citation type="submission" date="2019-01" db="EMBL/GenBank/DDBJ databases">
        <title>Egibacter rhizosphaerae EGI 80759T.</title>
        <authorList>
            <person name="Chen D.-D."/>
            <person name="Tian Y."/>
            <person name="Jiao J.-Y."/>
            <person name="Zhang X.-T."/>
            <person name="Zhang Y.-G."/>
            <person name="Zhang Y."/>
            <person name="Xiao M."/>
            <person name="Shu W.-S."/>
            <person name="Li W.-J."/>
        </authorList>
    </citation>
    <scope>NUCLEOTIDE SEQUENCE [LARGE SCALE GENOMIC DNA]</scope>
    <source>
        <strain evidence="9 10">EGI 80759</strain>
    </source>
</reference>
<dbReference type="CDD" id="cd01639">
    <property type="entry name" value="IMPase"/>
    <property type="match status" value="1"/>
</dbReference>
<evidence type="ECO:0000256" key="6">
    <source>
        <dbReference type="ARBA" id="ARBA00022842"/>
    </source>
</evidence>
<comment type="similarity">
    <text evidence="3 8">Belongs to the inositol monophosphatase superfamily.</text>
</comment>
<gene>
    <name evidence="9" type="ORF">ER308_15745</name>
</gene>
<dbReference type="PROSITE" id="PS00629">
    <property type="entry name" value="IMP_1"/>
    <property type="match status" value="1"/>
</dbReference>
<proteinExistence type="inferred from homology"/>
<dbReference type="EC" id="3.1.3.25" evidence="8"/>
<organism evidence="9 10">
    <name type="scientific">Egibacter rhizosphaerae</name>
    <dbReference type="NCBI Taxonomy" id="1670831"/>
    <lineage>
        <taxon>Bacteria</taxon>
        <taxon>Bacillati</taxon>
        <taxon>Actinomycetota</taxon>
        <taxon>Nitriliruptoria</taxon>
        <taxon>Egibacterales</taxon>
        <taxon>Egibacteraceae</taxon>
        <taxon>Egibacter</taxon>
    </lineage>
</organism>
<evidence type="ECO:0000256" key="8">
    <source>
        <dbReference type="RuleBase" id="RU364068"/>
    </source>
</evidence>
<dbReference type="AlphaFoldDB" id="A0A411YIB0"/>